<dbReference type="GO" id="GO:0008033">
    <property type="term" value="P:tRNA processing"/>
    <property type="evidence" value="ECO:0007669"/>
    <property type="project" value="UniProtKB-KW"/>
</dbReference>
<dbReference type="SUPFAM" id="SSF53067">
    <property type="entry name" value="Actin-like ATPase domain"/>
    <property type="match status" value="1"/>
</dbReference>
<dbReference type="InterPro" id="IPR000905">
    <property type="entry name" value="Gcp-like_dom"/>
</dbReference>
<evidence type="ECO:0000259" key="8">
    <source>
        <dbReference type="Pfam" id="PF00814"/>
    </source>
</evidence>
<dbReference type="RefSeq" id="WP_066518772.1">
    <property type="nucleotide sequence ID" value="NZ_CABMOF010000001.1"/>
</dbReference>
<gene>
    <name evidence="9" type="ORF">HMPREF3293_02293</name>
</gene>
<comment type="caution">
    <text evidence="9">The sequence shown here is derived from an EMBL/GenBank/DDBJ whole genome shotgun (WGS) entry which is preliminary data.</text>
</comment>
<reference evidence="9 10" key="1">
    <citation type="submission" date="2016-02" db="EMBL/GenBank/DDBJ databases">
        <authorList>
            <person name="Wen L."/>
            <person name="He K."/>
            <person name="Yang H."/>
        </authorList>
    </citation>
    <scope>NUCLEOTIDE SEQUENCE [LARGE SCALE GENOMIC DNA]</scope>
    <source>
        <strain evidence="9 10">DSM 22607</strain>
    </source>
</reference>
<evidence type="ECO:0000256" key="5">
    <source>
        <dbReference type="ARBA" id="ARBA00023004"/>
    </source>
</evidence>
<dbReference type="PANTHER" id="PTHR11735:SF6">
    <property type="entry name" value="TRNA N6-ADENOSINE THREONYLCARBAMOYLTRANSFERASE, MITOCHONDRIAL"/>
    <property type="match status" value="1"/>
</dbReference>
<evidence type="ECO:0000313" key="10">
    <source>
        <dbReference type="Proteomes" id="UP000070366"/>
    </source>
</evidence>
<keyword evidence="2" id="KW-0808">Transferase</keyword>
<dbReference type="Proteomes" id="UP000070366">
    <property type="component" value="Unassembled WGS sequence"/>
</dbReference>
<dbReference type="InterPro" id="IPR043129">
    <property type="entry name" value="ATPase_NBD"/>
</dbReference>
<evidence type="ECO:0000256" key="3">
    <source>
        <dbReference type="ARBA" id="ARBA00022694"/>
    </source>
</evidence>
<proteinExistence type="predicted"/>
<dbReference type="EMBL" id="LSZW01000063">
    <property type="protein sequence ID" value="KXK65044.1"/>
    <property type="molecule type" value="Genomic_DNA"/>
</dbReference>
<keyword evidence="3" id="KW-0819">tRNA processing</keyword>
<evidence type="ECO:0000256" key="2">
    <source>
        <dbReference type="ARBA" id="ARBA00022679"/>
    </source>
</evidence>
<comment type="catalytic activity">
    <reaction evidence="7">
        <text>L-threonylcarbamoyladenylate + adenosine(37) in tRNA = N(6)-L-threonylcarbamoyladenosine(37) in tRNA + AMP + H(+)</text>
        <dbReference type="Rhea" id="RHEA:37059"/>
        <dbReference type="Rhea" id="RHEA-COMP:10162"/>
        <dbReference type="Rhea" id="RHEA-COMP:10163"/>
        <dbReference type="ChEBI" id="CHEBI:15378"/>
        <dbReference type="ChEBI" id="CHEBI:73682"/>
        <dbReference type="ChEBI" id="CHEBI:74411"/>
        <dbReference type="ChEBI" id="CHEBI:74418"/>
        <dbReference type="ChEBI" id="CHEBI:456215"/>
        <dbReference type="EC" id="2.3.1.234"/>
    </reaction>
</comment>
<dbReference type="PATRIC" id="fig|626937.4.peg.2260"/>
<keyword evidence="6" id="KW-0012">Acyltransferase</keyword>
<dbReference type="PRINTS" id="PR00789">
    <property type="entry name" value="OSIALOPTASE"/>
</dbReference>
<evidence type="ECO:0000256" key="6">
    <source>
        <dbReference type="ARBA" id="ARBA00023315"/>
    </source>
</evidence>
<dbReference type="EC" id="2.3.1.234" evidence="1"/>
<keyword evidence="10" id="KW-1185">Reference proteome</keyword>
<dbReference type="GO" id="GO:0061711">
    <property type="term" value="F:tRNA N(6)-L-threonylcarbamoyladenine synthase activity"/>
    <property type="evidence" value="ECO:0007669"/>
    <property type="project" value="UniProtKB-EC"/>
</dbReference>
<feature type="domain" description="Gcp-like" evidence="8">
    <location>
        <begin position="56"/>
        <end position="294"/>
    </location>
</feature>
<sequence>MTVYLGIDTSCYTTSLAVADKNKRILCNLKIPLEVAQGKKGLQQSQAVFLHIKNFERLFREHQIAEYGSIAGIAVSEKPRPQEGSYMPVFTVGTMVAGSIASTAGAPVLFTTHQEGHLAAAMIGREMPAEFLAMHVSGGTTELLRVKSNNGFLIEKIGGTKDIAAGQLIDRLAQRLNLPFPGGVHVEALCAGGKNLGFKTSVLGRECNISGLEAQALRAVGTEIPRDICFSVLYALASTLEKMLRHAVHGTGIRDILMFGGVMCNRLIRNYLSSKLEGIRFAEIEYSSDNAAGLAVLAAQKGVTK</sequence>
<protein>
    <recommendedName>
        <fullName evidence="1">N(6)-L-threonylcarbamoyladenine synthase</fullName>
        <ecNumber evidence="1">2.3.1.234</ecNumber>
    </recommendedName>
</protein>
<dbReference type="GO" id="GO:0046872">
    <property type="term" value="F:metal ion binding"/>
    <property type="evidence" value="ECO:0007669"/>
    <property type="project" value="UniProtKB-KW"/>
</dbReference>
<keyword evidence="5" id="KW-0408">Iron</keyword>
<dbReference type="AlphaFoldDB" id="A0A136Q381"/>
<dbReference type="Pfam" id="PF00814">
    <property type="entry name" value="TsaD"/>
    <property type="match status" value="1"/>
</dbReference>
<dbReference type="InterPro" id="IPR017861">
    <property type="entry name" value="KAE1/TsaD"/>
</dbReference>
<evidence type="ECO:0000313" key="9">
    <source>
        <dbReference type="EMBL" id="KXK65044.1"/>
    </source>
</evidence>
<name>A0A136Q381_9FIRM</name>
<dbReference type="Gene3D" id="3.30.420.40">
    <property type="match status" value="2"/>
</dbReference>
<keyword evidence="4" id="KW-0479">Metal-binding</keyword>
<evidence type="ECO:0000256" key="1">
    <source>
        <dbReference type="ARBA" id="ARBA00012156"/>
    </source>
</evidence>
<accession>A0A136Q381</accession>
<dbReference type="PANTHER" id="PTHR11735">
    <property type="entry name" value="TRNA N6-ADENOSINE THREONYLCARBAMOYLTRANSFERASE"/>
    <property type="match status" value="1"/>
</dbReference>
<dbReference type="STRING" id="626937.HMPREF3293_02293"/>
<evidence type="ECO:0000256" key="4">
    <source>
        <dbReference type="ARBA" id="ARBA00022723"/>
    </source>
</evidence>
<evidence type="ECO:0000256" key="7">
    <source>
        <dbReference type="ARBA" id="ARBA00048117"/>
    </source>
</evidence>
<organism evidence="9 10">
    <name type="scientific">Christensenella minuta</name>
    <dbReference type="NCBI Taxonomy" id="626937"/>
    <lineage>
        <taxon>Bacteria</taxon>
        <taxon>Bacillati</taxon>
        <taxon>Bacillota</taxon>
        <taxon>Clostridia</taxon>
        <taxon>Christensenellales</taxon>
        <taxon>Christensenellaceae</taxon>
        <taxon>Christensenella</taxon>
    </lineage>
</organism>